<feature type="domain" description="NAD-dependent epimerase/dehydratase" evidence="2">
    <location>
        <begin position="7"/>
        <end position="237"/>
    </location>
</feature>
<sequence length="325" mass="34468">MSEPVRVAVTGANGFVGQAVCRTLLAKGYRVRALLRRADALAQPVDGVAIDSRIVGDINATTDWKDHLKDVQAVIHLAARVHVMNDQSDDPLAAFRAVNVDGTAGLARAAHAQGVKRLIFMSSIKVNGEATTNRAFDESSPTAPEDPYGQSKAEAEQMLRDIAAQTGLEVTSLRPPLVYGPNVGANFAALTKLVRRGMPLPLGAIDNHRSLVHVDNLADACATAVAHAGAANQTFLVADGVDHSIGQMIRLLAEGMGKKPVLLPVPEGVLALLGRITGKSAQVSRLTGSLQIDSRAIRRTLDWQPPVDAHEGLRRTGAWFGKQGS</sequence>
<dbReference type="PANTHER" id="PTHR48079:SF6">
    <property type="entry name" value="NAD(P)-BINDING DOMAIN-CONTAINING PROTEIN-RELATED"/>
    <property type="match status" value="1"/>
</dbReference>
<protein>
    <recommendedName>
        <fullName evidence="2">NAD-dependent epimerase/dehydratase domain-containing protein</fullName>
    </recommendedName>
</protein>
<dbReference type="Proteomes" id="UP000252266">
    <property type="component" value="Unassembled WGS sequence"/>
</dbReference>
<evidence type="ECO:0000313" key="4">
    <source>
        <dbReference type="Proteomes" id="UP000252266"/>
    </source>
</evidence>
<dbReference type="GO" id="GO:0004029">
    <property type="term" value="F:aldehyde dehydrogenase (NAD+) activity"/>
    <property type="evidence" value="ECO:0007669"/>
    <property type="project" value="TreeGrafter"/>
</dbReference>
<evidence type="ECO:0000256" key="1">
    <source>
        <dbReference type="SAM" id="MobiDB-lite"/>
    </source>
</evidence>
<dbReference type="InterPro" id="IPR036291">
    <property type="entry name" value="NAD(P)-bd_dom_sf"/>
</dbReference>
<feature type="region of interest" description="Disordered" evidence="1">
    <location>
        <begin position="132"/>
        <end position="153"/>
    </location>
</feature>
<dbReference type="PANTHER" id="PTHR48079">
    <property type="entry name" value="PROTEIN YEEZ"/>
    <property type="match status" value="1"/>
</dbReference>
<dbReference type="CDD" id="cd05232">
    <property type="entry name" value="UDP_G4E_4_SDR_e"/>
    <property type="match status" value="1"/>
</dbReference>
<dbReference type="SUPFAM" id="SSF51735">
    <property type="entry name" value="NAD(P)-binding Rossmann-fold domains"/>
    <property type="match status" value="1"/>
</dbReference>
<dbReference type="GO" id="GO:0005737">
    <property type="term" value="C:cytoplasm"/>
    <property type="evidence" value="ECO:0007669"/>
    <property type="project" value="TreeGrafter"/>
</dbReference>
<dbReference type="EMBL" id="JPWJ01000001">
    <property type="protein sequence ID" value="RCK52841.1"/>
    <property type="molecule type" value="Genomic_DNA"/>
</dbReference>
<evidence type="ECO:0000313" key="3">
    <source>
        <dbReference type="EMBL" id="RCK52841.1"/>
    </source>
</evidence>
<gene>
    <name evidence="3" type="ORF">TH44_01030</name>
</gene>
<accession>A0A367XJ89</accession>
<dbReference type="Gene3D" id="3.40.50.720">
    <property type="entry name" value="NAD(P)-binding Rossmann-like Domain"/>
    <property type="match status" value="1"/>
</dbReference>
<proteinExistence type="predicted"/>
<evidence type="ECO:0000259" key="2">
    <source>
        <dbReference type="Pfam" id="PF01370"/>
    </source>
</evidence>
<dbReference type="Pfam" id="PF01370">
    <property type="entry name" value="Epimerase"/>
    <property type="match status" value="1"/>
</dbReference>
<dbReference type="InterPro" id="IPR051783">
    <property type="entry name" value="NAD(P)-dependent_oxidoreduct"/>
</dbReference>
<reference evidence="3 4" key="1">
    <citation type="submission" date="2014-07" db="EMBL/GenBank/DDBJ databases">
        <title>Draft genome sequence of Thalassospira xiamenensis IB13.</title>
        <authorList>
            <person name="Lai Q."/>
            <person name="Shao Z."/>
        </authorList>
    </citation>
    <scope>NUCLEOTIDE SEQUENCE [LARGE SCALE GENOMIC DNA]</scope>
    <source>
        <strain evidence="3 4">IB13</strain>
    </source>
</reference>
<dbReference type="RefSeq" id="WP_062958433.1">
    <property type="nucleotide sequence ID" value="NZ_JALLPZ010000002.1"/>
</dbReference>
<name>A0A367XJ89_9PROT</name>
<dbReference type="InterPro" id="IPR001509">
    <property type="entry name" value="Epimerase_deHydtase"/>
</dbReference>
<feature type="compositionally biased region" description="Polar residues" evidence="1">
    <location>
        <begin position="132"/>
        <end position="142"/>
    </location>
</feature>
<dbReference type="AlphaFoldDB" id="A0A367XJ89"/>
<comment type="caution">
    <text evidence="3">The sequence shown here is derived from an EMBL/GenBank/DDBJ whole genome shotgun (WGS) entry which is preliminary data.</text>
</comment>
<organism evidence="3 4">
    <name type="scientific">Thalassospira xiamenensis</name>
    <dbReference type="NCBI Taxonomy" id="220697"/>
    <lineage>
        <taxon>Bacteria</taxon>
        <taxon>Pseudomonadati</taxon>
        <taxon>Pseudomonadota</taxon>
        <taxon>Alphaproteobacteria</taxon>
        <taxon>Rhodospirillales</taxon>
        <taxon>Thalassospiraceae</taxon>
        <taxon>Thalassospira</taxon>
    </lineage>
</organism>